<evidence type="ECO:0000256" key="1">
    <source>
        <dbReference type="SAM" id="Phobius"/>
    </source>
</evidence>
<dbReference type="InterPro" id="IPR022543">
    <property type="entry name" value="DUF2572"/>
</dbReference>
<gene>
    <name evidence="2" type="ORF">AK33_06110</name>
</gene>
<sequence>MKIHQNASTLLVSLILVVSILSLLFLSKDKFIRQEKLSSFYAEKYLSDQFRLLSLHKKDKSEICRDLKKETISQTDLSTQKSYFMQYQFTCRFHSLFKDKKPTKEKYIRFTQLADYLDLSGVKSEEIYLIRSLAELPESTLDNPKIVIAQNEINETLSQNFYGIVITDYLFDITGKRMYGTLYSSYDNEREERNLTFKKEVLANLEMKYSYWDYLPNSENFLGVVDE</sequence>
<organism evidence="2 3">
    <name type="scientific">Mannheimia granulomatis</name>
    <dbReference type="NCBI Taxonomy" id="85402"/>
    <lineage>
        <taxon>Bacteria</taxon>
        <taxon>Pseudomonadati</taxon>
        <taxon>Pseudomonadota</taxon>
        <taxon>Gammaproteobacteria</taxon>
        <taxon>Pasteurellales</taxon>
        <taxon>Pasteurellaceae</taxon>
        <taxon>Mannheimia</taxon>
    </lineage>
</organism>
<dbReference type="Pfam" id="PF10833">
    <property type="entry name" value="DUF2572"/>
    <property type="match status" value="1"/>
</dbReference>
<keyword evidence="1" id="KW-0812">Transmembrane</keyword>
<proteinExistence type="predicted"/>
<comment type="caution">
    <text evidence="2">The sequence shown here is derived from an EMBL/GenBank/DDBJ whole genome shotgun (WGS) entry which is preliminary data.</text>
</comment>
<evidence type="ECO:0008006" key="4">
    <source>
        <dbReference type="Google" id="ProtNLM"/>
    </source>
</evidence>
<keyword evidence="1" id="KW-0472">Membrane</keyword>
<reference evidence="2 3" key="1">
    <citation type="journal article" date="2014" name="Genome Announc.">
        <title>Genome Sequence of a Presumptive Mannheimia haemolytica Strain with an A1/A6-Cross-Reactive Serotype from a White-Tailed Deer (Odocoileus virginianus).</title>
        <authorList>
            <person name="Lawrence P.K."/>
            <person name="Bey R.F."/>
            <person name="Wiener B."/>
            <person name="Kittichotirat W."/>
            <person name="Bumgarner R.E."/>
        </authorList>
    </citation>
    <scope>NUCLEOTIDE SEQUENCE [LARGE SCALE GENOMIC DNA]</scope>
    <source>
        <strain evidence="2 3">PKL10</strain>
    </source>
</reference>
<dbReference type="STRING" id="1122190.GCA_000621105_01694"/>
<keyword evidence="3" id="KW-1185">Reference proteome</keyword>
<dbReference type="EMBL" id="JANJ01000004">
    <property type="protein sequence ID" value="EXI62286.1"/>
    <property type="molecule type" value="Genomic_DNA"/>
</dbReference>
<accession>A0A011MIH7</accession>
<dbReference type="RefSeq" id="WP_042802714.1">
    <property type="nucleotide sequence ID" value="NZ_AVSP01000009.1"/>
</dbReference>
<feature type="transmembrane region" description="Helical" evidence="1">
    <location>
        <begin position="6"/>
        <end position="26"/>
    </location>
</feature>
<dbReference type="Proteomes" id="UP000054123">
    <property type="component" value="Unassembled WGS sequence"/>
</dbReference>
<dbReference type="PATRIC" id="fig|1450449.3.peg.1191"/>
<evidence type="ECO:0000313" key="2">
    <source>
        <dbReference type="EMBL" id="EXI62286.1"/>
    </source>
</evidence>
<dbReference type="AlphaFoldDB" id="A0A011MIH7"/>
<keyword evidence="1" id="KW-1133">Transmembrane helix</keyword>
<protein>
    <recommendedName>
        <fullName evidence="4">DUF2572 domain-containing protein</fullName>
    </recommendedName>
</protein>
<name>A0A011MIH7_9PAST</name>
<evidence type="ECO:0000313" key="3">
    <source>
        <dbReference type="Proteomes" id="UP000054123"/>
    </source>
</evidence>
<dbReference type="OrthoDB" id="5676052at2"/>